<sequence>MAPSASTRTETANEFIVPLFLVLDVRRGTIFEHRKQMLHQLSIAEALSEDIRDVLAFALVAGLLVQVRQTDLSLSIVLLEGILVGLSVKVVQEGFIVRPGTESDHVGIEEALRFRTTGEASSSQLATSIIRQLQHVVQVIVQLHILSVVAWDVLRTAGKRTVVLVVALEGTVGLHAWLSVAFLGQMD</sequence>
<keyword evidence="1" id="KW-1133">Transmembrane helix</keyword>
<keyword evidence="3" id="KW-1185">Reference proteome</keyword>
<accession>A0A182ME74</accession>
<evidence type="ECO:0000256" key="1">
    <source>
        <dbReference type="SAM" id="Phobius"/>
    </source>
</evidence>
<protein>
    <submittedName>
        <fullName evidence="2">Uncharacterized protein</fullName>
    </submittedName>
</protein>
<dbReference type="EnsemblMetazoa" id="ACUA016088-RA">
    <property type="protein sequence ID" value="ACUA016088-PA"/>
    <property type="gene ID" value="ACUA016088"/>
</dbReference>
<organism evidence="2 3">
    <name type="scientific">Anopheles culicifacies</name>
    <dbReference type="NCBI Taxonomy" id="139723"/>
    <lineage>
        <taxon>Eukaryota</taxon>
        <taxon>Metazoa</taxon>
        <taxon>Ecdysozoa</taxon>
        <taxon>Arthropoda</taxon>
        <taxon>Hexapoda</taxon>
        <taxon>Insecta</taxon>
        <taxon>Pterygota</taxon>
        <taxon>Neoptera</taxon>
        <taxon>Endopterygota</taxon>
        <taxon>Diptera</taxon>
        <taxon>Nematocera</taxon>
        <taxon>Culicoidea</taxon>
        <taxon>Culicidae</taxon>
        <taxon>Anophelinae</taxon>
        <taxon>Anopheles</taxon>
        <taxon>culicifacies species complex</taxon>
    </lineage>
</organism>
<reference evidence="2" key="2">
    <citation type="submission" date="2020-05" db="UniProtKB">
        <authorList>
            <consortium name="EnsemblMetazoa"/>
        </authorList>
    </citation>
    <scope>IDENTIFICATION</scope>
    <source>
        <strain evidence="2">A-37</strain>
    </source>
</reference>
<keyword evidence="1" id="KW-0472">Membrane</keyword>
<name>A0A182ME74_9DIPT</name>
<evidence type="ECO:0000313" key="2">
    <source>
        <dbReference type="EnsemblMetazoa" id="ACUA016088-PA"/>
    </source>
</evidence>
<dbReference type="VEuPathDB" id="VectorBase:ACUA016088"/>
<dbReference type="EMBL" id="AXCM01002850">
    <property type="status" value="NOT_ANNOTATED_CDS"/>
    <property type="molecule type" value="Genomic_DNA"/>
</dbReference>
<proteinExistence type="predicted"/>
<dbReference type="Proteomes" id="UP000075883">
    <property type="component" value="Unassembled WGS sequence"/>
</dbReference>
<dbReference type="AlphaFoldDB" id="A0A182ME74"/>
<dbReference type="EMBL" id="AXCM01002849">
    <property type="status" value="NOT_ANNOTATED_CDS"/>
    <property type="molecule type" value="Genomic_DNA"/>
</dbReference>
<reference evidence="3" key="1">
    <citation type="submission" date="2013-09" db="EMBL/GenBank/DDBJ databases">
        <title>The Genome Sequence of Anopheles culicifacies species A.</title>
        <authorList>
            <consortium name="The Broad Institute Genomics Platform"/>
            <person name="Neafsey D.E."/>
            <person name="Besansky N."/>
            <person name="Howell P."/>
            <person name="Walton C."/>
            <person name="Young S.K."/>
            <person name="Zeng Q."/>
            <person name="Gargeya S."/>
            <person name="Fitzgerald M."/>
            <person name="Haas B."/>
            <person name="Abouelleil A."/>
            <person name="Allen A.W."/>
            <person name="Alvarado L."/>
            <person name="Arachchi H.M."/>
            <person name="Berlin A.M."/>
            <person name="Chapman S.B."/>
            <person name="Gainer-Dewar J."/>
            <person name="Goldberg J."/>
            <person name="Griggs A."/>
            <person name="Gujja S."/>
            <person name="Hansen M."/>
            <person name="Howarth C."/>
            <person name="Imamovic A."/>
            <person name="Ireland A."/>
            <person name="Larimer J."/>
            <person name="McCowan C."/>
            <person name="Murphy C."/>
            <person name="Pearson M."/>
            <person name="Poon T.W."/>
            <person name="Priest M."/>
            <person name="Roberts A."/>
            <person name="Saif S."/>
            <person name="Shea T."/>
            <person name="Sisk P."/>
            <person name="Sykes S."/>
            <person name="Wortman J."/>
            <person name="Nusbaum C."/>
            <person name="Birren B."/>
        </authorList>
    </citation>
    <scope>NUCLEOTIDE SEQUENCE [LARGE SCALE GENOMIC DNA]</scope>
    <source>
        <strain evidence="3">A-37</strain>
    </source>
</reference>
<evidence type="ECO:0000313" key="3">
    <source>
        <dbReference type="Proteomes" id="UP000075883"/>
    </source>
</evidence>
<keyword evidence="1" id="KW-0812">Transmembrane</keyword>
<feature type="transmembrane region" description="Helical" evidence="1">
    <location>
        <begin position="161"/>
        <end position="184"/>
    </location>
</feature>